<keyword evidence="3" id="KW-1185">Reference proteome</keyword>
<dbReference type="PIRSF" id="PIRSF031878">
    <property type="entry name" value="UCP031878"/>
    <property type="match status" value="1"/>
</dbReference>
<dbReference type="Pfam" id="PF07310">
    <property type="entry name" value="PAS_5"/>
    <property type="match status" value="1"/>
</dbReference>
<dbReference type="AlphaFoldDB" id="Q9A529"/>
<accession>Q9A529</accession>
<dbReference type="PATRIC" id="fig|190650.5.peg.2652"/>
<dbReference type="Proteomes" id="UP000001816">
    <property type="component" value="Chromosome"/>
</dbReference>
<dbReference type="HOGENOM" id="CLU_097079_0_0_5"/>
<dbReference type="eggNOG" id="COG5388">
    <property type="taxonomic scope" value="Bacteria"/>
</dbReference>
<name>Q9A529_CAUVC</name>
<dbReference type="STRING" id="190650.CC_2640"/>
<organism evidence="2 3">
    <name type="scientific">Caulobacter vibrioides (strain ATCC 19089 / CIP 103742 / CB 15)</name>
    <name type="common">Caulobacter crescentus</name>
    <dbReference type="NCBI Taxonomy" id="190650"/>
    <lineage>
        <taxon>Bacteria</taxon>
        <taxon>Pseudomonadati</taxon>
        <taxon>Pseudomonadota</taxon>
        <taxon>Alphaproteobacteria</taxon>
        <taxon>Caulobacterales</taxon>
        <taxon>Caulobacteraceae</taxon>
        <taxon>Caulobacter</taxon>
    </lineage>
</organism>
<evidence type="ECO:0000256" key="1">
    <source>
        <dbReference type="SAM" id="MobiDB-lite"/>
    </source>
</evidence>
<dbReference type="InterPro" id="IPR009922">
    <property type="entry name" value="DUF1457"/>
</dbReference>
<evidence type="ECO:0000313" key="2">
    <source>
        <dbReference type="EMBL" id="AAK24607.1"/>
    </source>
</evidence>
<evidence type="ECO:0008006" key="4">
    <source>
        <dbReference type="Google" id="ProtNLM"/>
    </source>
</evidence>
<dbReference type="KEGG" id="ccr:CC_2640"/>
<dbReference type="SMR" id="Q9A529"/>
<sequence>MRACSVSAPSSGVSLHLGSYRLRLSKNRAEAAAPPWICARMGRSSPWPGSPSKPRAVENSRARTRQGTTMFHPSTERLIDYWRAKKGQAALPRRADIDPGEFLELLPQVFVLGREGGKLPFRLAGGFVSDLHARDLRGHDALSLWALAHRLELKSALDVARKRRTPVVVTADIRAHGVPSVGMEVLFAPLQGASGETDRFLGLYQPIAMTARLMGRPAYELGLREIKPLGDGNQDMPRLRLATLDGRRIA</sequence>
<dbReference type="EnsemblBacteria" id="AAK24607">
    <property type="protein sequence ID" value="AAK24607"/>
    <property type="gene ID" value="CC_2640"/>
</dbReference>
<feature type="region of interest" description="Disordered" evidence="1">
    <location>
        <begin position="43"/>
        <end position="64"/>
    </location>
</feature>
<dbReference type="BioCyc" id="CAULO:CC2640-MONOMER"/>
<evidence type="ECO:0000313" key="3">
    <source>
        <dbReference type="Proteomes" id="UP000001816"/>
    </source>
</evidence>
<proteinExistence type="predicted"/>
<gene>
    <name evidence="2" type="ordered locus">CC_2640</name>
</gene>
<dbReference type="PIR" id="C87576">
    <property type="entry name" value="C87576"/>
</dbReference>
<protein>
    <recommendedName>
        <fullName evidence="4">PAS domain-containing protein</fullName>
    </recommendedName>
</protein>
<reference evidence="2 3" key="1">
    <citation type="journal article" date="2001" name="Proc. Natl. Acad. Sci. U.S.A.">
        <title>Complete genome sequence of Caulobacter crescentus.</title>
        <authorList>
            <person name="Nierman W.C."/>
            <person name="Feldblyum T.V."/>
            <person name="Laub M.T."/>
            <person name="Paulsen I.T."/>
            <person name="Nelson K.E."/>
            <person name="Eisen J.A."/>
            <person name="Heidelberg J.F."/>
            <person name="Alley M.R."/>
            <person name="Ohta N."/>
            <person name="Maddock J.R."/>
            <person name="Potocka I."/>
            <person name="Nelson W.C."/>
            <person name="Newton A."/>
            <person name="Stephens C."/>
            <person name="Phadke N.D."/>
            <person name="Ely B."/>
            <person name="DeBoy R.T."/>
            <person name="Dodson R.J."/>
            <person name="Durkin A.S."/>
            <person name="Gwinn M.L."/>
            <person name="Haft D.H."/>
            <person name="Kolonay J.F."/>
            <person name="Smit J."/>
            <person name="Craven M.B."/>
            <person name="Khouri H."/>
            <person name="Shetty J."/>
            <person name="Berry K."/>
            <person name="Utterback T."/>
            <person name="Tran K."/>
            <person name="Wolf A."/>
            <person name="Vamathevan J."/>
            <person name="Ermolaeva M."/>
            <person name="White O."/>
            <person name="Salzberg S.L."/>
            <person name="Venter J.C."/>
            <person name="Shapiro L."/>
            <person name="Fraser C.M."/>
        </authorList>
    </citation>
    <scope>NUCLEOTIDE SEQUENCE [LARGE SCALE GENOMIC DNA]</scope>
    <source>
        <strain evidence="3">ATCC 19089 / CB15</strain>
    </source>
</reference>
<dbReference type="EMBL" id="AE005673">
    <property type="protein sequence ID" value="AAK24607.1"/>
    <property type="molecule type" value="Genomic_DNA"/>
</dbReference>